<dbReference type="Gene3D" id="1.10.8.590">
    <property type="match status" value="1"/>
</dbReference>
<dbReference type="PIRSF" id="PIRSF004808">
    <property type="entry name" value="LasT"/>
    <property type="match status" value="1"/>
</dbReference>
<protein>
    <recommendedName>
        <fullName evidence="5">tRNA (cytidine/uridine-2'-O-)-methyltransferase TrmJ</fullName>
        <ecNumber evidence="5">2.1.1.200</ecNumber>
    </recommendedName>
    <alternativeName>
        <fullName evidence="5">tRNA (cytidine(32)/uridine(32)-2'-O)-methyltransferase</fullName>
    </alternativeName>
    <alternativeName>
        <fullName evidence="5">tRNA Cm32/Um32 methyltransferase</fullName>
    </alternativeName>
</protein>
<keyword evidence="2 5" id="KW-0489">Methyltransferase</keyword>
<dbReference type="GO" id="GO:0106339">
    <property type="term" value="F:tRNA (cytidine(32)-2'-O)-methyltransferase activity"/>
    <property type="evidence" value="ECO:0007669"/>
    <property type="project" value="RHEA"/>
</dbReference>
<evidence type="ECO:0000256" key="5">
    <source>
        <dbReference type="RuleBase" id="RU362024"/>
    </source>
</evidence>
<keyword evidence="4 5" id="KW-0949">S-adenosyl-L-methionine</keyword>
<comment type="function">
    <text evidence="5">Catalyzes the formation of 2'O-methylated cytidine (Cm32) or 2'O-methylated uridine (Um32) at position 32 in tRNA.</text>
</comment>
<keyword evidence="5" id="KW-0819">tRNA processing</keyword>
<gene>
    <name evidence="5" type="primary">trmJ</name>
    <name evidence="7" type="ORF">EDC57_2017</name>
</gene>
<keyword evidence="8" id="KW-1185">Reference proteome</keyword>
<dbReference type="EC" id="2.1.1.200" evidence="5"/>
<keyword evidence="5" id="KW-0963">Cytoplasm</keyword>
<feature type="domain" description="tRNA/rRNA methyltransferase SpoU type" evidence="6">
    <location>
        <begin position="5"/>
        <end position="156"/>
    </location>
</feature>
<dbReference type="EMBL" id="RJVI01000002">
    <property type="protein sequence ID" value="ROR32805.1"/>
    <property type="molecule type" value="Genomic_DNA"/>
</dbReference>
<comment type="caution">
    <text evidence="7">The sequence shown here is derived from an EMBL/GenBank/DDBJ whole genome shotgun (WGS) entry which is preliminary data.</text>
</comment>
<dbReference type="InterPro" id="IPR004384">
    <property type="entry name" value="RNA_MeTrfase_TrmJ/LasT"/>
</dbReference>
<keyword evidence="3 7" id="KW-0808">Transferase</keyword>
<dbReference type="AlphaFoldDB" id="A0A3N1Y1U9"/>
<comment type="similarity">
    <text evidence="1">Belongs to the class IV-like SAM-binding methyltransferase superfamily. RNA methyltransferase TrmH family.</text>
</comment>
<dbReference type="FunFam" id="3.40.1280.10:FF:000006">
    <property type="entry name" value="Uncharacterized tRNA/rRNA methyltransferase HI_0380"/>
    <property type="match status" value="1"/>
</dbReference>
<dbReference type="RefSeq" id="WP_245995224.1">
    <property type="nucleotide sequence ID" value="NZ_RJVI01000002.1"/>
</dbReference>
<evidence type="ECO:0000259" key="6">
    <source>
        <dbReference type="Pfam" id="PF00588"/>
    </source>
</evidence>
<proteinExistence type="inferred from homology"/>
<evidence type="ECO:0000256" key="3">
    <source>
        <dbReference type="ARBA" id="ARBA00022679"/>
    </source>
</evidence>
<comment type="catalytic activity">
    <reaction evidence="5">
        <text>uridine(32) in tRNA + S-adenosyl-L-methionine = 2'-O-methyluridine(32) in tRNA + S-adenosyl-L-homocysteine + H(+)</text>
        <dbReference type="Rhea" id="RHEA:42936"/>
        <dbReference type="Rhea" id="RHEA-COMP:10107"/>
        <dbReference type="Rhea" id="RHEA-COMP:10290"/>
        <dbReference type="ChEBI" id="CHEBI:15378"/>
        <dbReference type="ChEBI" id="CHEBI:57856"/>
        <dbReference type="ChEBI" id="CHEBI:59789"/>
        <dbReference type="ChEBI" id="CHEBI:65315"/>
        <dbReference type="ChEBI" id="CHEBI:74478"/>
        <dbReference type="EC" id="2.1.1.200"/>
    </reaction>
</comment>
<evidence type="ECO:0000313" key="8">
    <source>
        <dbReference type="Proteomes" id="UP000276634"/>
    </source>
</evidence>
<dbReference type="InterPro" id="IPR001537">
    <property type="entry name" value="SpoU_MeTrfase"/>
</dbReference>
<evidence type="ECO:0000256" key="2">
    <source>
        <dbReference type="ARBA" id="ARBA00022603"/>
    </source>
</evidence>
<dbReference type="GO" id="GO:0005829">
    <property type="term" value="C:cytosol"/>
    <property type="evidence" value="ECO:0007669"/>
    <property type="project" value="TreeGrafter"/>
</dbReference>
<name>A0A3N1Y1U9_9GAMM</name>
<dbReference type="PANTHER" id="PTHR42786">
    <property type="entry name" value="TRNA/RRNA METHYLTRANSFERASE"/>
    <property type="match status" value="1"/>
</dbReference>
<evidence type="ECO:0000256" key="4">
    <source>
        <dbReference type="ARBA" id="ARBA00022691"/>
    </source>
</evidence>
<comment type="catalytic activity">
    <reaction evidence="5">
        <text>cytidine(32) in tRNA + S-adenosyl-L-methionine = 2'-O-methylcytidine(32) in tRNA + S-adenosyl-L-homocysteine + H(+)</text>
        <dbReference type="Rhea" id="RHEA:42932"/>
        <dbReference type="Rhea" id="RHEA-COMP:10288"/>
        <dbReference type="Rhea" id="RHEA-COMP:10289"/>
        <dbReference type="ChEBI" id="CHEBI:15378"/>
        <dbReference type="ChEBI" id="CHEBI:57856"/>
        <dbReference type="ChEBI" id="CHEBI:59789"/>
        <dbReference type="ChEBI" id="CHEBI:74495"/>
        <dbReference type="ChEBI" id="CHEBI:82748"/>
        <dbReference type="EC" id="2.1.1.200"/>
    </reaction>
</comment>
<evidence type="ECO:0000313" key="7">
    <source>
        <dbReference type="EMBL" id="ROR32805.1"/>
    </source>
</evidence>
<dbReference type="SUPFAM" id="SSF75217">
    <property type="entry name" value="alpha/beta knot"/>
    <property type="match status" value="1"/>
</dbReference>
<dbReference type="PANTHER" id="PTHR42786:SF2">
    <property type="entry name" value="TRNA (CYTIDINE_URIDINE-2'-O-)-METHYLTRANSFERASE TRMJ"/>
    <property type="match status" value="1"/>
</dbReference>
<dbReference type="GO" id="GO:0003723">
    <property type="term" value="F:RNA binding"/>
    <property type="evidence" value="ECO:0007669"/>
    <property type="project" value="InterPro"/>
</dbReference>
<comment type="subcellular location">
    <subcellularLocation>
        <location evidence="5">Cytoplasm</location>
    </subcellularLocation>
</comment>
<comment type="subunit">
    <text evidence="5">Homodimer.</text>
</comment>
<sequence>MLEQVRIVLVGTTHPGNVGAAARAMKNMGLADLVLVAPKAGVFPSEEAAARASGADDVLARARVCASLDEAVADCRLVVGASARLRSIPWPVWTPREAAPRLLAEAARGPVAVVFGRERSGLTNRELERCNALLHIPANPAYPSLNLAQAVQVTAYELRMAAQGTPPAEALPEAATAAEVEAFFAHLERALVAIGYLNPAAPKQLMRRLRRLFLRVRLEHDEVSLLRGILTAAERLAPRREP</sequence>
<dbReference type="Proteomes" id="UP000276634">
    <property type="component" value="Unassembled WGS sequence"/>
</dbReference>
<dbReference type="CDD" id="cd18093">
    <property type="entry name" value="SpoU-like_TrmJ"/>
    <property type="match status" value="1"/>
</dbReference>
<organism evidence="7 8">
    <name type="scientific">Inmirania thermothiophila</name>
    <dbReference type="NCBI Taxonomy" id="1750597"/>
    <lineage>
        <taxon>Bacteria</taxon>
        <taxon>Pseudomonadati</taxon>
        <taxon>Pseudomonadota</taxon>
        <taxon>Gammaproteobacteria</taxon>
        <taxon>Chromatiales</taxon>
        <taxon>Ectothiorhodospiraceae</taxon>
        <taxon>Inmirania</taxon>
    </lineage>
</organism>
<accession>A0A3N1Y1U9</accession>
<reference evidence="7 8" key="1">
    <citation type="submission" date="2018-11" db="EMBL/GenBank/DDBJ databases">
        <title>Genomic Encyclopedia of Type Strains, Phase IV (KMG-IV): sequencing the most valuable type-strain genomes for metagenomic binning, comparative biology and taxonomic classification.</title>
        <authorList>
            <person name="Goeker M."/>
        </authorList>
    </citation>
    <scope>NUCLEOTIDE SEQUENCE [LARGE SCALE GENOMIC DNA]</scope>
    <source>
        <strain evidence="7 8">DSM 100275</strain>
    </source>
</reference>
<evidence type="ECO:0000256" key="1">
    <source>
        <dbReference type="ARBA" id="ARBA00007228"/>
    </source>
</evidence>
<dbReference type="InterPro" id="IPR029028">
    <property type="entry name" value="Alpha/beta_knot_MTases"/>
</dbReference>
<dbReference type="GO" id="GO:0160206">
    <property type="term" value="F:tRNA (cytidine(32)/uridine(32)-2'-O)-methyltransferase activity"/>
    <property type="evidence" value="ECO:0007669"/>
    <property type="project" value="UniProtKB-EC"/>
</dbReference>
<dbReference type="NCBIfam" id="TIGR00050">
    <property type="entry name" value="rRNA_methyl_1"/>
    <property type="match status" value="1"/>
</dbReference>
<dbReference type="GO" id="GO:0002128">
    <property type="term" value="P:tRNA nucleoside ribose methylation"/>
    <property type="evidence" value="ECO:0007669"/>
    <property type="project" value="TreeGrafter"/>
</dbReference>
<dbReference type="Gene3D" id="3.40.1280.10">
    <property type="match status" value="1"/>
</dbReference>
<dbReference type="Pfam" id="PF00588">
    <property type="entry name" value="SpoU_methylase"/>
    <property type="match status" value="1"/>
</dbReference>
<dbReference type="InterPro" id="IPR029026">
    <property type="entry name" value="tRNA_m1G_MTases_N"/>
</dbReference>